<dbReference type="InterPro" id="IPR007681">
    <property type="entry name" value="Mog1"/>
</dbReference>
<dbReference type="AlphaFoldDB" id="A0A0G4FW32"/>
<dbReference type="Proteomes" id="UP000041254">
    <property type="component" value="Unassembled WGS sequence"/>
</dbReference>
<dbReference type="PANTHER" id="PTHR15837:SF0">
    <property type="entry name" value="RAN GUANINE NUCLEOTIDE RELEASE FACTOR"/>
    <property type="match status" value="1"/>
</dbReference>
<dbReference type="OMA" id="ECSSAWM"/>
<protein>
    <recommendedName>
        <fullName evidence="6">Ran guanine nucleotide release factor</fullName>
    </recommendedName>
</protein>
<keyword evidence="2" id="KW-0813">Transport</keyword>
<evidence type="ECO:0008006" key="6">
    <source>
        <dbReference type="Google" id="ProtNLM"/>
    </source>
</evidence>
<dbReference type="PANTHER" id="PTHR15837">
    <property type="entry name" value="RAN GUANINE NUCLEOTIDE RELEASE FACTOR"/>
    <property type="match status" value="1"/>
</dbReference>
<evidence type="ECO:0000256" key="1">
    <source>
        <dbReference type="ARBA" id="ARBA00010307"/>
    </source>
</evidence>
<dbReference type="FunCoup" id="A0A0G4FW32">
    <property type="interactions" value="97"/>
</dbReference>
<dbReference type="GO" id="GO:0005634">
    <property type="term" value="C:nucleus"/>
    <property type="evidence" value="ECO:0007669"/>
    <property type="project" value="TreeGrafter"/>
</dbReference>
<accession>A0A0G4FW32</accession>
<dbReference type="GO" id="GO:0005085">
    <property type="term" value="F:guanyl-nucleotide exchange factor activity"/>
    <property type="evidence" value="ECO:0007669"/>
    <property type="project" value="TreeGrafter"/>
</dbReference>
<dbReference type="VEuPathDB" id="CryptoDB:Vbra_1242"/>
<evidence type="ECO:0000256" key="2">
    <source>
        <dbReference type="ARBA" id="ARBA00022448"/>
    </source>
</evidence>
<reference evidence="4 5" key="1">
    <citation type="submission" date="2014-11" db="EMBL/GenBank/DDBJ databases">
        <authorList>
            <person name="Zhu J."/>
            <person name="Qi W."/>
            <person name="Song R."/>
        </authorList>
    </citation>
    <scope>NUCLEOTIDE SEQUENCE [LARGE SCALE GENOMIC DNA]</scope>
</reference>
<dbReference type="Pfam" id="PF04603">
    <property type="entry name" value="Mog1"/>
    <property type="match status" value="1"/>
</dbReference>
<dbReference type="SUPFAM" id="SSF55724">
    <property type="entry name" value="Mog1p/PsbP-like"/>
    <property type="match status" value="1"/>
</dbReference>
<keyword evidence="5" id="KW-1185">Reference proteome</keyword>
<proteinExistence type="inferred from homology"/>
<gene>
    <name evidence="4" type="ORF">Vbra_1242</name>
</gene>
<organism evidence="4 5">
    <name type="scientific">Vitrella brassicaformis (strain CCMP3155)</name>
    <dbReference type="NCBI Taxonomy" id="1169540"/>
    <lineage>
        <taxon>Eukaryota</taxon>
        <taxon>Sar</taxon>
        <taxon>Alveolata</taxon>
        <taxon>Colpodellida</taxon>
        <taxon>Vitrellaceae</taxon>
        <taxon>Vitrella</taxon>
    </lineage>
</organism>
<dbReference type="GO" id="GO:0006606">
    <property type="term" value="P:protein import into nucleus"/>
    <property type="evidence" value="ECO:0007669"/>
    <property type="project" value="TreeGrafter"/>
</dbReference>
<keyword evidence="3" id="KW-0653">Protein transport</keyword>
<evidence type="ECO:0000313" key="5">
    <source>
        <dbReference type="Proteomes" id="UP000041254"/>
    </source>
</evidence>
<dbReference type="InParanoid" id="A0A0G4FW32"/>
<dbReference type="STRING" id="1169540.A0A0G4FW32"/>
<dbReference type="GO" id="GO:0031267">
    <property type="term" value="F:small GTPase binding"/>
    <property type="evidence" value="ECO:0007669"/>
    <property type="project" value="TreeGrafter"/>
</dbReference>
<name>A0A0G4FW32_VITBC</name>
<comment type="similarity">
    <text evidence="1">Belongs to the MOG1 family.</text>
</comment>
<dbReference type="EMBL" id="CDMY01000511">
    <property type="protein sequence ID" value="CEM19409.1"/>
    <property type="molecule type" value="Genomic_DNA"/>
</dbReference>
<dbReference type="InterPro" id="IPR016123">
    <property type="entry name" value="Mog1/PsbP_a/b/a-sand"/>
</dbReference>
<evidence type="ECO:0000256" key="3">
    <source>
        <dbReference type="ARBA" id="ARBA00022927"/>
    </source>
</evidence>
<evidence type="ECO:0000313" key="4">
    <source>
        <dbReference type="EMBL" id="CEM19409.1"/>
    </source>
</evidence>
<dbReference type="Gene3D" id="3.40.1000.10">
    <property type="entry name" value="Mog1/PsbP, alpha/beta/alpha sandwich"/>
    <property type="match status" value="1"/>
</dbReference>
<dbReference type="PhylomeDB" id="A0A0G4FW32"/>
<dbReference type="OrthoDB" id="10255285at2759"/>
<sequence>MSFREVDLFGGAMRCAIPQSFADVSQIRDVPDNQEVFADFHTDSSLMFEVVQYQQTVTDQDAPRYFFRDLAEVNEADPWEVLQVIRLEPAIMPNLDGSICKYLVMGHQTVSKFREGREAANVVAIYMAIIRLPEHHSEVLISFNDPRCLSPASSSAPASHVGVPNGTSLHDAYSYLNQEGPQQFQSLLETFQIRDWGLFG</sequence>